<feature type="compositionally biased region" description="Basic and acidic residues" evidence="15">
    <location>
        <begin position="839"/>
        <end position="851"/>
    </location>
</feature>
<evidence type="ECO:0000256" key="10">
    <source>
        <dbReference type="ARBA" id="ARBA00023235"/>
    </source>
</evidence>
<organism evidence="17 18">
    <name type="scientific">Haloferula helveola</name>
    <dbReference type="NCBI Taxonomy" id="490095"/>
    <lineage>
        <taxon>Bacteria</taxon>
        <taxon>Pseudomonadati</taxon>
        <taxon>Verrucomicrobiota</taxon>
        <taxon>Verrucomicrobiia</taxon>
        <taxon>Verrucomicrobiales</taxon>
        <taxon>Verrucomicrobiaceae</taxon>
        <taxon>Haloferula</taxon>
    </lineage>
</organism>
<evidence type="ECO:0000256" key="8">
    <source>
        <dbReference type="ARBA" id="ARBA00023125"/>
    </source>
</evidence>
<evidence type="ECO:0000256" key="3">
    <source>
        <dbReference type="ARBA" id="ARBA00022763"/>
    </source>
</evidence>
<dbReference type="SUPFAM" id="SSF52540">
    <property type="entry name" value="P-loop containing nucleoside triphosphate hydrolases"/>
    <property type="match status" value="1"/>
</dbReference>
<dbReference type="InterPro" id="IPR000212">
    <property type="entry name" value="DNA_helicase_UvrD/REP"/>
</dbReference>
<dbReference type="InterPro" id="IPR011604">
    <property type="entry name" value="PDDEXK-like_dom_sf"/>
</dbReference>
<keyword evidence="3" id="KW-0227">DNA damage</keyword>
<feature type="compositionally biased region" description="Basic and acidic residues" evidence="15">
    <location>
        <begin position="819"/>
        <end position="829"/>
    </location>
</feature>
<keyword evidence="4 14" id="KW-0378">Hydrolase</keyword>
<dbReference type="EMBL" id="AP024702">
    <property type="protein sequence ID" value="BCX49288.1"/>
    <property type="molecule type" value="Genomic_DNA"/>
</dbReference>
<evidence type="ECO:0000256" key="5">
    <source>
        <dbReference type="ARBA" id="ARBA00022806"/>
    </source>
</evidence>
<evidence type="ECO:0000256" key="9">
    <source>
        <dbReference type="ARBA" id="ARBA00023204"/>
    </source>
</evidence>
<dbReference type="Gene3D" id="3.90.320.10">
    <property type="match status" value="1"/>
</dbReference>
<keyword evidence="8" id="KW-0238">DNA-binding</keyword>
<protein>
    <recommendedName>
        <fullName evidence="12">DNA 3'-5' helicase</fullName>
        <ecNumber evidence="12">5.6.2.4</ecNumber>
    </recommendedName>
</protein>
<evidence type="ECO:0000256" key="11">
    <source>
        <dbReference type="ARBA" id="ARBA00034617"/>
    </source>
</evidence>
<dbReference type="Pfam" id="PF00580">
    <property type="entry name" value="UvrD-helicase"/>
    <property type="match status" value="2"/>
</dbReference>
<dbReference type="EC" id="5.6.2.4" evidence="12"/>
<evidence type="ECO:0000313" key="17">
    <source>
        <dbReference type="EMBL" id="BCX49288.1"/>
    </source>
</evidence>
<evidence type="ECO:0000313" key="18">
    <source>
        <dbReference type="Proteomes" id="UP001374893"/>
    </source>
</evidence>
<evidence type="ECO:0000256" key="15">
    <source>
        <dbReference type="SAM" id="MobiDB-lite"/>
    </source>
</evidence>
<name>A0ABM7RIJ9_9BACT</name>
<keyword evidence="1" id="KW-0540">Nuclease</keyword>
<evidence type="ECO:0000256" key="4">
    <source>
        <dbReference type="ARBA" id="ARBA00022801"/>
    </source>
</evidence>
<evidence type="ECO:0000256" key="6">
    <source>
        <dbReference type="ARBA" id="ARBA00022839"/>
    </source>
</evidence>
<dbReference type="Gene3D" id="3.40.50.300">
    <property type="entry name" value="P-loop containing nucleotide triphosphate hydrolases"/>
    <property type="match status" value="3"/>
</dbReference>
<dbReference type="InterPro" id="IPR038726">
    <property type="entry name" value="PDDEXK_AddAB-type"/>
</dbReference>
<dbReference type="SUPFAM" id="SSF52980">
    <property type="entry name" value="Restriction endonuclease-like"/>
    <property type="match status" value="1"/>
</dbReference>
<evidence type="ECO:0000256" key="14">
    <source>
        <dbReference type="PROSITE-ProRule" id="PRU00560"/>
    </source>
</evidence>
<dbReference type="PROSITE" id="PS51198">
    <property type="entry name" value="UVRD_HELICASE_ATP_BIND"/>
    <property type="match status" value="1"/>
</dbReference>
<sequence>MKDILAKNLLILASAGSGKTYQLGNRVIGLVGGRGVDPERIVALTFTRKAAGEFADSVLSKLGGAALDPKKAAGIVDDIGEPVEFSETLEKVVRALPRFLLGTMDGFFARVVRGFQYELGLTGGKFELVQGPKLDAALSDILSDILSNALEGGEAEEFLHAFKRATVGREERGVSEPLGKFFNAWHGRLKSGADRSGSGLATAFGELPDVGRWEEEKRGFAKSLRKTVSTIEWSRKGQDAAYGKLIDLLELHTIGSGSLTGAGKLFDGVCEWLQAGGPMVLKHYKEFTPGPAAEDAFRGMLELLAGCELAAAVERTRAVLELVARFDRECERRLRRRGMLGFDDVKVLMGEWARSEDARLRREAVDFRLDARYDHWLLDEFQDTSRAEWRGMAPLLDEAAADPDGTLFVVGDVKQAIYGWRGGEVRLFDEVKNHYSGNLEVETMPDSWRSCKAVLDLVNRVCGDRATISDLFGEPAADRWPWEEHVAAKPELTGESRVEVVEGKTEDRYVRMIELMRELGVGEKELSCGVLVRTNSQLAVVAELLRSEGFDVIEEGSRKPTVDNPVGVALSQLVAWLADPADDFARGTVRMSPLEAVLAGRFGEGDWKLWEGLTAEAGELGFAGMLEAVIEPVWESLSEFGRRRAGDVIGALAAFDAGGGVGAREALRWITDLEIPQSPGTAAVQVMTVHKSKGLGFDVVILPEIEDKQVPDAGKFDVASGDGWLLQNPAGWVREQFPALRDAERRWGEEQCYEAMCVLYVALTRAKRGLYVLLPAPPKSRKEADDFASPANWMMRAVGGDAAGVVWQSGDGDWWRTVKSRDSDGEKPEMPALVGGIPMRERSTPSGEKAETSGASGSSGGRRFGSEVHRVFEEVGWLDESTASLPDSDAGRLVGELLEVPEIRAKFERAGRTIERFVEQPVECLLDGKWMSGIIDRLHVLDGRRKLEVIDFKTDAVESPEELRERYQGQMEAYRKALAMIYPDAEIECLLLSTKLRKWVGV</sequence>
<evidence type="ECO:0000256" key="12">
    <source>
        <dbReference type="ARBA" id="ARBA00034808"/>
    </source>
</evidence>
<keyword evidence="7 14" id="KW-0067">ATP-binding</keyword>
<feature type="domain" description="UvrD-like helicase ATP-binding" evidence="16">
    <location>
        <begin position="1"/>
        <end position="451"/>
    </location>
</feature>
<dbReference type="RefSeq" id="WP_338685807.1">
    <property type="nucleotide sequence ID" value="NZ_AP024702.1"/>
</dbReference>
<feature type="region of interest" description="Disordered" evidence="15">
    <location>
        <begin position="819"/>
        <end position="863"/>
    </location>
</feature>
<keyword evidence="2 14" id="KW-0547">Nucleotide-binding</keyword>
<dbReference type="InterPro" id="IPR014017">
    <property type="entry name" value="DNA_helicase_UvrD-like_C"/>
</dbReference>
<dbReference type="Proteomes" id="UP001374893">
    <property type="component" value="Chromosome"/>
</dbReference>
<dbReference type="GO" id="GO:0004386">
    <property type="term" value="F:helicase activity"/>
    <property type="evidence" value="ECO:0007669"/>
    <property type="project" value="UniProtKB-KW"/>
</dbReference>
<proteinExistence type="predicted"/>
<keyword evidence="18" id="KW-1185">Reference proteome</keyword>
<reference evidence="17 18" key="1">
    <citation type="submission" date="2021-06" db="EMBL/GenBank/DDBJ databases">
        <title>Complete genome of Haloferula helveola possessing various polysaccharide degrading enzymes.</title>
        <authorList>
            <person name="Takami H."/>
            <person name="Huang C."/>
            <person name="Hamasaki K."/>
        </authorList>
    </citation>
    <scope>NUCLEOTIDE SEQUENCE [LARGE SCALE GENOMIC DNA]</scope>
    <source>
        <strain evidence="17 18">CN-1</strain>
    </source>
</reference>
<evidence type="ECO:0000256" key="13">
    <source>
        <dbReference type="ARBA" id="ARBA00048988"/>
    </source>
</evidence>
<accession>A0ABM7RIJ9</accession>
<evidence type="ECO:0000259" key="16">
    <source>
        <dbReference type="PROSITE" id="PS51198"/>
    </source>
</evidence>
<evidence type="ECO:0000256" key="2">
    <source>
        <dbReference type="ARBA" id="ARBA00022741"/>
    </source>
</evidence>
<evidence type="ECO:0000256" key="1">
    <source>
        <dbReference type="ARBA" id="ARBA00022722"/>
    </source>
</evidence>
<dbReference type="Pfam" id="PF13361">
    <property type="entry name" value="UvrD_C"/>
    <property type="match status" value="1"/>
</dbReference>
<gene>
    <name evidence="17" type="ORF">HAHE_31960</name>
</gene>
<feature type="binding site" evidence="14">
    <location>
        <begin position="13"/>
        <end position="20"/>
    </location>
    <ligand>
        <name>ATP</name>
        <dbReference type="ChEBI" id="CHEBI:30616"/>
    </ligand>
</feature>
<comment type="catalytic activity">
    <reaction evidence="13">
        <text>ATP + H2O = ADP + phosphate + H(+)</text>
        <dbReference type="Rhea" id="RHEA:13065"/>
        <dbReference type="ChEBI" id="CHEBI:15377"/>
        <dbReference type="ChEBI" id="CHEBI:15378"/>
        <dbReference type="ChEBI" id="CHEBI:30616"/>
        <dbReference type="ChEBI" id="CHEBI:43474"/>
        <dbReference type="ChEBI" id="CHEBI:456216"/>
        <dbReference type="EC" id="5.6.2.4"/>
    </reaction>
</comment>
<dbReference type="PANTHER" id="PTHR11070:SF67">
    <property type="entry name" value="DNA 3'-5' HELICASE"/>
    <property type="match status" value="1"/>
</dbReference>
<dbReference type="InterPro" id="IPR027417">
    <property type="entry name" value="P-loop_NTPase"/>
</dbReference>
<dbReference type="PANTHER" id="PTHR11070">
    <property type="entry name" value="UVRD / RECB / PCRA DNA HELICASE FAMILY MEMBER"/>
    <property type="match status" value="1"/>
</dbReference>
<evidence type="ECO:0000256" key="7">
    <source>
        <dbReference type="ARBA" id="ARBA00022840"/>
    </source>
</evidence>
<keyword evidence="6" id="KW-0269">Exonuclease</keyword>
<keyword evidence="5 14" id="KW-0347">Helicase</keyword>
<dbReference type="InterPro" id="IPR014016">
    <property type="entry name" value="UvrD-like_ATP-bd"/>
</dbReference>
<comment type="catalytic activity">
    <reaction evidence="11">
        <text>Couples ATP hydrolysis with the unwinding of duplex DNA by translocating in the 3'-5' direction.</text>
        <dbReference type="EC" id="5.6.2.4"/>
    </reaction>
</comment>
<keyword evidence="10" id="KW-0413">Isomerase</keyword>
<keyword evidence="9" id="KW-0234">DNA repair</keyword>
<dbReference type="InterPro" id="IPR011335">
    <property type="entry name" value="Restrct_endonuc-II-like"/>
</dbReference>
<dbReference type="Pfam" id="PF12705">
    <property type="entry name" value="PDDEXK_1"/>
    <property type="match status" value="1"/>
</dbReference>